<organism evidence="10 11">
    <name type="scientific">Photobacterium leiognathi</name>
    <dbReference type="NCBI Taxonomy" id="553611"/>
    <lineage>
        <taxon>Bacteria</taxon>
        <taxon>Pseudomonadati</taxon>
        <taxon>Pseudomonadota</taxon>
        <taxon>Gammaproteobacteria</taxon>
        <taxon>Vibrionales</taxon>
        <taxon>Vibrionaceae</taxon>
        <taxon>Photobacterium</taxon>
    </lineage>
</organism>
<dbReference type="SUPFAM" id="SSF69848">
    <property type="entry name" value="LCCL domain"/>
    <property type="match status" value="2"/>
</dbReference>
<evidence type="ECO:0000256" key="6">
    <source>
        <dbReference type="PROSITE-ProRule" id="PRU01031"/>
    </source>
</evidence>
<dbReference type="EMBL" id="PYOJ01000020">
    <property type="protein sequence ID" value="PSV88131.1"/>
    <property type="molecule type" value="Genomic_DNA"/>
</dbReference>
<keyword evidence="7" id="KW-0472">Membrane</keyword>
<feature type="transmembrane region" description="Helical" evidence="7">
    <location>
        <begin position="21"/>
        <end position="39"/>
    </location>
</feature>
<evidence type="ECO:0000313" key="11">
    <source>
        <dbReference type="Proteomes" id="UP000240410"/>
    </source>
</evidence>
<dbReference type="Gene3D" id="3.30.160.280">
    <property type="match status" value="1"/>
</dbReference>
<dbReference type="GO" id="GO:0006508">
    <property type="term" value="P:proteolysis"/>
    <property type="evidence" value="ECO:0007669"/>
    <property type="project" value="UniProtKB-UniRule"/>
</dbReference>
<evidence type="ECO:0000256" key="5">
    <source>
        <dbReference type="ARBA" id="ARBA00023049"/>
    </source>
</evidence>
<keyword evidence="2 6" id="KW-0479">Metal-binding</keyword>
<evidence type="ECO:0000256" key="2">
    <source>
        <dbReference type="ARBA" id="ARBA00022723"/>
    </source>
</evidence>
<feature type="active site" evidence="6">
    <location>
        <position position="658"/>
    </location>
</feature>
<dbReference type="InterPro" id="IPR036609">
    <property type="entry name" value="LCCL_sf"/>
</dbReference>
<evidence type="ECO:0000256" key="4">
    <source>
        <dbReference type="ARBA" id="ARBA00022833"/>
    </source>
</evidence>
<dbReference type="AlphaFoldDB" id="A0A2T3M7E5"/>
<dbReference type="OrthoDB" id="6229465at2"/>
<feature type="domain" description="LCCL" evidence="8">
    <location>
        <begin position="55"/>
        <end position="129"/>
    </location>
</feature>
<evidence type="ECO:0000256" key="7">
    <source>
        <dbReference type="SAM" id="Phobius"/>
    </source>
</evidence>
<keyword evidence="5 6" id="KW-0482">Metalloprotease</keyword>
<dbReference type="Pfam" id="PF12561">
    <property type="entry name" value="TagA"/>
    <property type="match status" value="1"/>
</dbReference>
<dbReference type="InterPro" id="IPR048990">
    <property type="entry name" value="StcE_b-sandwich"/>
</dbReference>
<evidence type="ECO:0000259" key="8">
    <source>
        <dbReference type="PROSITE" id="PS50820"/>
    </source>
</evidence>
<feature type="domain" description="Peptidase M66" evidence="9">
    <location>
        <begin position="507"/>
        <end position="762"/>
    </location>
</feature>
<dbReference type="GO" id="GO:0004222">
    <property type="term" value="F:metalloendopeptidase activity"/>
    <property type="evidence" value="ECO:0007669"/>
    <property type="project" value="UniProtKB-UniRule"/>
</dbReference>
<dbReference type="GO" id="GO:0046872">
    <property type="term" value="F:metal ion binding"/>
    <property type="evidence" value="ECO:0007669"/>
    <property type="project" value="UniProtKB-UniRule"/>
</dbReference>
<dbReference type="InterPro" id="IPR051256">
    <property type="entry name" value="Dictomallein"/>
</dbReference>
<evidence type="ECO:0000313" key="10">
    <source>
        <dbReference type="EMBL" id="PSV88131.1"/>
    </source>
</evidence>
<dbReference type="Pfam" id="PF03815">
    <property type="entry name" value="LCCL"/>
    <property type="match status" value="2"/>
</dbReference>
<reference evidence="10 11" key="1">
    <citation type="submission" date="2018-03" db="EMBL/GenBank/DDBJ databases">
        <title>Whole genome sequencing of Histamine producing bacteria.</title>
        <authorList>
            <person name="Butler K."/>
        </authorList>
    </citation>
    <scope>NUCLEOTIDE SEQUENCE [LARGE SCALE GENOMIC DNA]</scope>
    <source>
        <strain evidence="10 11">ATCC 33979</strain>
    </source>
</reference>
<dbReference type="SMART" id="SM00603">
    <property type="entry name" value="LCCL"/>
    <property type="match status" value="2"/>
</dbReference>
<feature type="binding site" evidence="6">
    <location>
        <position position="661"/>
    </location>
    <ligand>
        <name>Zn(2+)</name>
        <dbReference type="ChEBI" id="CHEBI:29105"/>
        <note>catalytic</note>
    </ligand>
</feature>
<keyword evidence="3 6" id="KW-0378">Hydrolase</keyword>
<dbReference type="PANTHER" id="PTHR39540">
    <property type="match status" value="1"/>
</dbReference>
<dbReference type="Gene3D" id="2.170.130.20">
    <property type="entry name" value="LCCL-like domain"/>
    <property type="match status" value="2"/>
</dbReference>
<evidence type="ECO:0000256" key="1">
    <source>
        <dbReference type="ARBA" id="ARBA00022670"/>
    </source>
</evidence>
<dbReference type="PANTHER" id="PTHR39540:SF1">
    <property type="entry name" value="DICTOMALLEIN-1-RELATED"/>
    <property type="match status" value="1"/>
</dbReference>
<dbReference type="PROSITE" id="PS51694">
    <property type="entry name" value="PEPTIDASE_M66"/>
    <property type="match status" value="1"/>
</dbReference>
<sequence>MNQFINKLCEELEIFMRHVKIFYWSLFSNVFIHSAYAMGSASPDSLGIALGEHSITCSALDIASAQPIWGTGHYTSDSPLCKAAVHAGVIPHNGGTAKYKLENNVSSTFNSSTRNGITSRSYGHFGKKYTFILHGSPASWGFKPDEYTFEPREYTTTCSASDIKPGLPVWGTGFYSSGSPLCQSAVHAGVIDRDGGTVTYILMNNYGNRYYGSTSNGITSWDTGNRDVKYTFTSTSSTSSAYTIFNNNELPSDLTGSLEASVSFAQSQIMPSKHGIEGDVQPYLTALRTSLLMVKPKRKLNIATPLRVTVIDNQGRNLGSMSLNPPHQLPKAAYSIDGVPEEELDFEPIGDTSYVINSSSESRSYSRLSVYSLNDPTAAFLHRALAHNDLVEINTEDSVWTSNIYLPNLASMKDKVVRVTSKATYSSTIHYSDRSKVIETGDSLVFKHINGQWVRKGEREDNTLAYAYNTWSVKLPPNWIQPGIKMQFTHGELSGDLNDIKVGAPTELLIHTIDIGMLTEPRDAFHFAKETSAHREYFQTVPVSRLTVSQYESLYLPEVMLPNGSLLTDFDPSTGGWHKGTMRRSIGKLLISHGIDNANYGINSSIAESESGHPFSASQLAAHNSRGNYENGEVTHGGSGGAGIVTLDASLGNEFSHEVGHNFGIGHFPGGFSGSIHRQADAVNSTWGWDSDLNMFITNMSSKKSNQSTCLDGECQAAFDGRKFGRDSMAGGAPMSTINRYTLYTPYTAAKIQLNLESKIVFSPDSDTGFRKWNPKTQTMEPYQHRVKDGARINASIKELSEDYLKSLFDDYSLVTIRMYNGNFKRRINVPQASESNKGRTITFNHEADWTSYFRINGYSVPIYKGLKTSYTSDGTTWNEGEAPDLMIAKVPTSFGIPVTTLVGYYDPKGILPSYIYPALHGSYGFTYSDDNESLSVNNCQLQVEKSNGQSLNFKLSDVRFSNSNTMNKFHVNIPESDNPKSAAIVCKGNTLTERAIDPVKAPLLYTVNGYKKDETYHRWGDYDRIGTIGDLYVYDNPYNGDKELFQLSGLASNGRYWYFPINKTNNRYWTYISDID</sequence>
<keyword evidence="7" id="KW-0812">Transmembrane</keyword>
<dbReference type="Proteomes" id="UP000240410">
    <property type="component" value="Unassembled WGS sequence"/>
</dbReference>
<proteinExistence type="predicted"/>
<keyword evidence="4 6" id="KW-0862">Zinc</keyword>
<dbReference type="InterPro" id="IPR022218">
    <property type="entry name" value="TagA_dom"/>
</dbReference>
<feature type="binding site" evidence="6">
    <location>
        <position position="657"/>
    </location>
    <ligand>
        <name>Zn(2+)</name>
        <dbReference type="ChEBI" id="CHEBI:29105"/>
        <note>catalytic</note>
    </ligand>
</feature>
<evidence type="ECO:0000256" key="3">
    <source>
        <dbReference type="ARBA" id="ARBA00022801"/>
    </source>
</evidence>
<evidence type="ECO:0000259" key="9">
    <source>
        <dbReference type="PROSITE" id="PS51694"/>
    </source>
</evidence>
<keyword evidence="1 6" id="KW-0645">Protease</keyword>
<dbReference type="Pfam" id="PF10462">
    <property type="entry name" value="Peptidase_M66"/>
    <property type="match status" value="1"/>
</dbReference>
<comment type="caution">
    <text evidence="10">The sequence shown here is derived from an EMBL/GenBank/DDBJ whole genome shotgun (WGS) entry which is preliminary data.</text>
</comment>
<accession>A0A2T3M7E5</accession>
<feature type="binding site" evidence="6">
    <location>
        <position position="667"/>
    </location>
    <ligand>
        <name>Zn(2+)</name>
        <dbReference type="ChEBI" id="CHEBI:29105"/>
        <note>catalytic</note>
    </ligand>
</feature>
<keyword evidence="7" id="KW-1133">Transmembrane helix</keyword>
<dbReference type="PROSITE" id="PS50820">
    <property type="entry name" value="LCCL"/>
    <property type="match status" value="2"/>
</dbReference>
<dbReference type="Gene3D" id="2.60.120.1230">
    <property type="match status" value="2"/>
</dbReference>
<dbReference type="InterPro" id="IPR019503">
    <property type="entry name" value="Peptidase_M66_dom"/>
</dbReference>
<gene>
    <name evidence="10" type="ORF">CTM89_15240</name>
</gene>
<name>A0A2T3M7E5_PHOLE</name>
<dbReference type="InterPro" id="IPR004043">
    <property type="entry name" value="LCCL"/>
</dbReference>
<comment type="cofactor">
    <cofactor evidence="6">
        <name>Zn(2+)</name>
        <dbReference type="ChEBI" id="CHEBI:29105"/>
    </cofactor>
    <text evidence="6">Binds 1 zinc ion per subunit.</text>
</comment>
<dbReference type="Pfam" id="PF20944">
    <property type="entry name" value="StcE_b-sandwich"/>
    <property type="match status" value="1"/>
</dbReference>
<protein>
    <submittedName>
        <fullName evidence="10">Peptidase M66</fullName>
    </submittedName>
</protein>
<feature type="domain" description="LCCL" evidence="8">
    <location>
        <begin position="156"/>
        <end position="220"/>
    </location>
</feature>